<evidence type="ECO:0000256" key="3">
    <source>
        <dbReference type="ARBA" id="ARBA00023163"/>
    </source>
</evidence>
<evidence type="ECO:0000259" key="4">
    <source>
        <dbReference type="PROSITE" id="PS01124"/>
    </source>
</evidence>
<dbReference type="Gene3D" id="1.10.10.60">
    <property type="entry name" value="Homeodomain-like"/>
    <property type="match status" value="2"/>
</dbReference>
<dbReference type="InterPro" id="IPR018062">
    <property type="entry name" value="HTH_AraC-typ_CS"/>
</dbReference>
<name>A0A7W9NEL1_9PSEU</name>
<dbReference type="Pfam" id="PF12833">
    <property type="entry name" value="HTH_18"/>
    <property type="match status" value="1"/>
</dbReference>
<dbReference type="PANTHER" id="PTHR43436">
    <property type="entry name" value="ARAC-FAMILY TRANSCRIPTIONAL REGULATOR"/>
    <property type="match status" value="1"/>
</dbReference>
<dbReference type="InterPro" id="IPR009057">
    <property type="entry name" value="Homeodomain-like_sf"/>
</dbReference>
<accession>A0A7W9NEL1</accession>
<dbReference type="PROSITE" id="PS01124">
    <property type="entry name" value="HTH_ARAC_FAMILY_2"/>
    <property type="match status" value="1"/>
</dbReference>
<evidence type="ECO:0000256" key="1">
    <source>
        <dbReference type="ARBA" id="ARBA00023015"/>
    </source>
</evidence>
<dbReference type="SMART" id="SM00342">
    <property type="entry name" value="HTH_ARAC"/>
    <property type="match status" value="1"/>
</dbReference>
<dbReference type="PANTHER" id="PTHR43436:SF1">
    <property type="entry name" value="TRANSCRIPTIONAL REGULATORY PROTEIN"/>
    <property type="match status" value="1"/>
</dbReference>
<keyword evidence="1" id="KW-0805">Transcription regulation</keyword>
<comment type="caution">
    <text evidence="5">The sequence shown here is derived from an EMBL/GenBank/DDBJ whole genome shotgun (WGS) entry which is preliminary data.</text>
</comment>
<evidence type="ECO:0000313" key="6">
    <source>
        <dbReference type="Proteomes" id="UP000585638"/>
    </source>
</evidence>
<dbReference type="EMBL" id="JACHIR010000001">
    <property type="protein sequence ID" value="MBB5889509.1"/>
    <property type="molecule type" value="Genomic_DNA"/>
</dbReference>
<dbReference type="InterPro" id="IPR009594">
    <property type="entry name" value="Tscrpt_reg_HTH_AraC_N"/>
</dbReference>
<dbReference type="PROSITE" id="PS00041">
    <property type="entry name" value="HTH_ARAC_FAMILY_1"/>
    <property type="match status" value="1"/>
</dbReference>
<proteinExistence type="predicted"/>
<evidence type="ECO:0000313" key="5">
    <source>
        <dbReference type="EMBL" id="MBB5889509.1"/>
    </source>
</evidence>
<gene>
    <name evidence="5" type="ORF">BJ998_000705</name>
</gene>
<reference evidence="5 6" key="1">
    <citation type="submission" date="2020-08" db="EMBL/GenBank/DDBJ databases">
        <title>Sequencing the genomes of 1000 actinobacteria strains.</title>
        <authorList>
            <person name="Klenk H.-P."/>
        </authorList>
    </citation>
    <scope>NUCLEOTIDE SEQUENCE [LARGE SCALE GENOMIC DNA]</scope>
    <source>
        <strain evidence="5 6">DSM 43851</strain>
    </source>
</reference>
<keyword evidence="2 5" id="KW-0238">DNA-binding</keyword>
<protein>
    <submittedName>
        <fullName evidence="5">AraC-like DNA-binding protein</fullName>
    </submittedName>
</protein>
<dbReference type="RefSeq" id="WP_184858416.1">
    <property type="nucleotide sequence ID" value="NZ_BAAAWY010000002.1"/>
</dbReference>
<sequence>MALDEIRDLIARHARPGMETRIDGLRVSSVDSTEEHHSLTEPMLVVLAQGGKRLLLGDQVHEYRAGDCLVVSAEVPLSGHFFDVSKEAPALGMGLALRPAVIAPLLLAAPTDRRPAPAIATGRAEPELLDAVLRMLRLLDHPADARVLAPLYEQEILWRLLTGPHGPLVRQIGLADSGLSLVGRAIRWIRENYAEPIRVADLARLAGMSESAFHRHFRSVTTMSPIQFRKIIRLQEARSLLVARPGDVAGIGHLVGYDSPTQFSREYRELFGAPPGQDAARLRADSGAFGLPQLP</sequence>
<organism evidence="5 6">
    <name type="scientific">Kutzneria kofuensis</name>
    <dbReference type="NCBI Taxonomy" id="103725"/>
    <lineage>
        <taxon>Bacteria</taxon>
        <taxon>Bacillati</taxon>
        <taxon>Actinomycetota</taxon>
        <taxon>Actinomycetes</taxon>
        <taxon>Pseudonocardiales</taxon>
        <taxon>Pseudonocardiaceae</taxon>
        <taxon>Kutzneria</taxon>
    </lineage>
</organism>
<feature type="domain" description="HTH araC/xylS-type" evidence="4">
    <location>
        <begin position="183"/>
        <end position="281"/>
    </location>
</feature>
<dbReference type="Proteomes" id="UP000585638">
    <property type="component" value="Unassembled WGS sequence"/>
</dbReference>
<dbReference type="GO" id="GO:0003700">
    <property type="term" value="F:DNA-binding transcription factor activity"/>
    <property type="evidence" value="ECO:0007669"/>
    <property type="project" value="InterPro"/>
</dbReference>
<dbReference type="AlphaFoldDB" id="A0A7W9NEL1"/>
<evidence type="ECO:0000256" key="2">
    <source>
        <dbReference type="ARBA" id="ARBA00023125"/>
    </source>
</evidence>
<dbReference type="InterPro" id="IPR018060">
    <property type="entry name" value="HTH_AraC"/>
</dbReference>
<keyword evidence="6" id="KW-1185">Reference proteome</keyword>
<dbReference type="SUPFAM" id="SSF46689">
    <property type="entry name" value="Homeodomain-like"/>
    <property type="match status" value="2"/>
</dbReference>
<dbReference type="Pfam" id="PF06719">
    <property type="entry name" value="AraC_N"/>
    <property type="match status" value="1"/>
</dbReference>
<keyword evidence="3" id="KW-0804">Transcription</keyword>
<dbReference type="GO" id="GO:0043565">
    <property type="term" value="F:sequence-specific DNA binding"/>
    <property type="evidence" value="ECO:0007669"/>
    <property type="project" value="InterPro"/>
</dbReference>